<feature type="domain" description="RNase NYN" evidence="1">
    <location>
        <begin position="51"/>
        <end position="205"/>
    </location>
</feature>
<keyword evidence="2" id="KW-1185">Reference proteome</keyword>
<organism evidence="2 3">
    <name type="scientific">Caenorhabditis tropicalis</name>
    <dbReference type="NCBI Taxonomy" id="1561998"/>
    <lineage>
        <taxon>Eukaryota</taxon>
        <taxon>Metazoa</taxon>
        <taxon>Ecdysozoa</taxon>
        <taxon>Nematoda</taxon>
        <taxon>Chromadorea</taxon>
        <taxon>Rhabditida</taxon>
        <taxon>Rhabditina</taxon>
        <taxon>Rhabditomorpha</taxon>
        <taxon>Rhabditoidea</taxon>
        <taxon>Rhabditidae</taxon>
        <taxon>Peloderinae</taxon>
        <taxon>Caenorhabditis</taxon>
    </lineage>
</organism>
<dbReference type="Gene3D" id="3.40.50.11980">
    <property type="match status" value="1"/>
</dbReference>
<dbReference type="PANTHER" id="PTHR12876">
    <property type="entry name" value="N4BP1-RELATED"/>
    <property type="match status" value="1"/>
</dbReference>
<dbReference type="GO" id="GO:0003729">
    <property type="term" value="F:mRNA binding"/>
    <property type="evidence" value="ECO:0007669"/>
    <property type="project" value="TreeGrafter"/>
</dbReference>
<evidence type="ECO:0000313" key="3">
    <source>
        <dbReference type="WBParaSite" id="Csp11.Scaffold41.g224.t1"/>
    </source>
</evidence>
<dbReference type="eggNOG" id="KOG3777">
    <property type="taxonomic scope" value="Eukaryota"/>
</dbReference>
<dbReference type="WBParaSite" id="Csp11.Scaffold41.g224.t1">
    <property type="protein sequence ID" value="Csp11.Scaffold41.g224.t1"/>
    <property type="gene ID" value="Csp11.Scaffold41.g224"/>
</dbReference>
<protein>
    <submittedName>
        <fullName evidence="3">RNase_Zc3h12a domain-containing protein</fullName>
    </submittedName>
</protein>
<dbReference type="GO" id="GO:0036464">
    <property type="term" value="C:cytoplasmic ribonucleoprotein granule"/>
    <property type="evidence" value="ECO:0007669"/>
    <property type="project" value="TreeGrafter"/>
</dbReference>
<dbReference type="PANTHER" id="PTHR12876:SF35">
    <property type="entry name" value="LD08718P-RELATED"/>
    <property type="match status" value="1"/>
</dbReference>
<dbReference type="GO" id="GO:0005634">
    <property type="term" value="C:nucleus"/>
    <property type="evidence" value="ECO:0007669"/>
    <property type="project" value="TreeGrafter"/>
</dbReference>
<proteinExistence type="predicted"/>
<dbReference type="InterPro" id="IPR021869">
    <property type="entry name" value="RNase_Zc3h12_NYN"/>
</dbReference>
<accession>A0A1I7SZK8</accession>
<dbReference type="Proteomes" id="UP000095282">
    <property type="component" value="Unplaced"/>
</dbReference>
<dbReference type="GO" id="GO:0004521">
    <property type="term" value="F:RNA endonuclease activity"/>
    <property type="evidence" value="ECO:0007669"/>
    <property type="project" value="TreeGrafter"/>
</dbReference>
<dbReference type="Pfam" id="PF11977">
    <property type="entry name" value="RNase_Zc3h12a"/>
    <property type="match status" value="1"/>
</dbReference>
<dbReference type="AlphaFoldDB" id="A0A1I7SZK8"/>
<name>A0A1I7SZK8_9PELO</name>
<dbReference type="InterPro" id="IPR051101">
    <property type="entry name" value="ZC3H12/N4BP1_RNase_Reg"/>
</dbReference>
<reference evidence="3" key="1">
    <citation type="submission" date="2016-11" db="UniProtKB">
        <authorList>
            <consortium name="WormBaseParasite"/>
        </authorList>
    </citation>
    <scope>IDENTIFICATION</scope>
</reference>
<evidence type="ECO:0000313" key="2">
    <source>
        <dbReference type="Proteomes" id="UP000095282"/>
    </source>
</evidence>
<dbReference type="STRING" id="1561998.A0A1I7SZK8"/>
<sequence>MDYEQDDEYEEPFRIHLNLNHLPEEEAKARFSLLYDEETKTMKKRENTDYLRPIYIDGTDVSNKMNHMIRKNMEIFPIDKAIFNMRSISTTLWYFISRGHSAVVFLPTNLRSFAQRCSDPNELSMLAKLELVVFDESTNLHPSSSVLLSKTLATCAQDNDGCIVGSRKKYALLGQKYTEFIDRVTNSLISPSFAPDHELKFDDSVRMTLAVCNF</sequence>
<evidence type="ECO:0000259" key="1">
    <source>
        <dbReference type="Pfam" id="PF11977"/>
    </source>
</evidence>